<dbReference type="AlphaFoldDB" id="A0A087GYJ7"/>
<feature type="compositionally biased region" description="Basic residues" evidence="1">
    <location>
        <begin position="383"/>
        <end position="393"/>
    </location>
</feature>
<evidence type="ECO:0000256" key="1">
    <source>
        <dbReference type="SAM" id="MobiDB-lite"/>
    </source>
</evidence>
<gene>
    <name evidence="3" type="ordered locus">AALP_Aa5g215000</name>
</gene>
<name>A0A087GYJ7_ARAAL</name>
<dbReference type="OrthoDB" id="1939300at2759"/>
<dbReference type="Pfam" id="PF14111">
    <property type="entry name" value="DUF4283"/>
    <property type="match status" value="1"/>
</dbReference>
<dbReference type="InterPro" id="IPR025558">
    <property type="entry name" value="DUF4283"/>
</dbReference>
<feature type="compositionally biased region" description="Acidic residues" evidence="1">
    <location>
        <begin position="454"/>
        <end position="472"/>
    </location>
</feature>
<feature type="region of interest" description="Disordered" evidence="1">
    <location>
        <begin position="1"/>
        <end position="24"/>
    </location>
</feature>
<evidence type="ECO:0000313" key="3">
    <source>
        <dbReference type="EMBL" id="KFK34949.1"/>
    </source>
</evidence>
<dbReference type="Proteomes" id="UP000029120">
    <property type="component" value="Chromosome 5"/>
</dbReference>
<dbReference type="PANTHER" id="PTHR31286">
    <property type="entry name" value="GLYCINE-RICH CELL WALL STRUCTURAL PROTEIN 1.8-LIKE"/>
    <property type="match status" value="1"/>
</dbReference>
<proteinExistence type="predicted"/>
<feature type="region of interest" description="Disordered" evidence="1">
    <location>
        <begin position="433"/>
        <end position="501"/>
    </location>
</feature>
<dbReference type="Gramene" id="KFK34949">
    <property type="protein sequence ID" value="KFK34949"/>
    <property type="gene ID" value="AALP_AA5G215000"/>
</dbReference>
<feature type="compositionally biased region" description="Polar residues" evidence="1">
    <location>
        <begin position="398"/>
        <end position="407"/>
    </location>
</feature>
<organism evidence="3 4">
    <name type="scientific">Arabis alpina</name>
    <name type="common">Alpine rock-cress</name>
    <dbReference type="NCBI Taxonomy" id="50452"/>
    <lineage>
        <taxon>Eukaryota</taxon>
        <taxon>Viridiplantae</taxon>
        <taxon>Streptophyta</taxon>
        <taxon>Embryophyta</taxon>
        <taxon>Tracheophyta</taxon>
        <taxon>Spermatophyta</taxon>
        <taxon>Magnoliopsida</taxon>
        <taxon>eudicotyledons</taxon>
        <taxon>Gunneridae</taxon>
        <taxon>Pentapetalae</taxon>
        <taxon>rosids</taxon>
        <taxon>malvids</taxon>
        <taxon>Brassicales</taxon>
        <taxon>Brassicaceae</taxon>
        <taxon>Arabideae</taxon>
        <taxon>Arabis</taxon>
    </lineage>
</organism>
<dbReference type="EMBL" id="CM002873">
    <property type="protein sequence ID" value="KFK34949.1"/>
    <property type="molecule type" value="Genomic_DNA"/>
</dbReference>
<dbReference type="PANTHER" id="PTHR31286:SF55">
    <property type="entry name" value="DUF4283 DOMAIN-CONTAINING PROTEIN"/>
    <property type="match status" value="1"/>
</dbReference>
<feature type="region of interest" description="Disordered" evidence="1">
    <location>
        <begin position="368"/>
        <end position="411"/>
    </location>
</feature>
<feature type="region of interest" description="Disordered" evidence="1">
    <location>
        <begin position="97"/>
        <end position="127"/>
    </location>
</feature>
<dbReference type="eggNOG" id="KOG1075">
    <property type="taxonomic scope" value="Eukaryota"/>
</dbReference>
<sequence length="501" mass="55197">MGKTKPPSVPPSRRTKSFDPLSSSELQLGSSVYSEVVAKVLEPPLSSGAPLLLLDVQMPRVETSSPPTFDLVPTPVKVDFPAVPEVLSSQLVSQSVDPAPISPSEKVVDAATPEVQTSGKQDSDSWSNLFKSPSKKLEKKGDSFTLPSGEACVLIPNSVIEKNRKSWDFFILGQFYSDPPSQGTIHNIVNSIWSRQYRDVTVSKLEGNAFLFRIPNSFTRNRVLTQRLWQIEGQTMFVAKWEPSVVPIKSELTSAPVWLELRQVPFQFFNDDGLERIASMVGHPKFLHPSTTNKTNLEVAKVLTLIGPRKPLPEAVNVKFESGQITRVLVSSPWMPPVCDFCNDVCYNLRRCKKAPPMCSNCNSVSHTMEKCSTHKPGPSKQQSRRHKAKLRDKHAAETSTVPSSLLQDKPGVPALAPILKEIVPGRLSATLKQKQKVSSSEKEHVINSLSSGVEEDSSDISSDDPQAESEESSDHQGYTVIPNKKKKKKKSSRGKGPKPT</sequence>
<dbReference type="OMA" id="MEKCSTH"/>
<keyword evidence="4" id="KW-1185">Reference proteome</keyword>
<evidence type="ECO:0000313" key="4">
    <source>
        <dbReference type="Proteomes" id="UP000029120"/>
    </source>
</evidence>
<feature type="compositionally biased region" description="Basic residues" evidence="1">
    <location>
        <begin position="484"/>
        <end position="501"/>
    </location>
</feature>
<reference evidence="4" key="1">
    <citation type="journal article" date="2015" name="Nat. Plants">
        <title>Genome expansion of Arabis alpina linked with retrotransposition and reduced symmetric DNA methylation.</title>
        <authorList>
            <person name="Willing E.M."/>
            <person name="Rawat V."/>
            <person name="Mandakova T."/>
            <person name="Maumus F."/>
            <person name="James G.V."/>
            <person name="Nordstroem K.J."/>
            <person name="Becker C."/>
            <person name="Warthmann N."/>
            <person name="Chica C."/>
            <person name="Szarzynska B."/>
            <person name="Zytnicki M."/>
            <person name="Albani M.C."/>
            <person name="Kiefer C."/>
            <person name="Bergonzi S."/>
            <person name="Castaings L."/>
            <person name="Mateos J.L."/>
            <person name="Berns M.C."/>
            <person name="Bujdoso N."/>
            <person name="Piofczyk T."/>
            <person name="de Lorenzo L."/>
            <person name="Barrero-Sicilia C."/>
            <person name="Mateos I."/>
            <person name="Piednoel M."/>
            <person name="Hagmann J."/>
            <person name="Chen-Min-Tao R."/>
            <person name="Iglesias-Fernandez R."/>
            <person name="Schuster S.C."/>
            <person name="Alonso-Blanco C."/>
            <person name="Roudier F."/>
            <person name="Carbonero P."/>
            <person name="Paz-Ares J."/>
            <person name="Davis S.J."/>
            <person name="Pecinka A."/>
            <person name="Quesneville H."/>
            <person name="Colot V."/>
            <person name="Lysak M.A."/>
            <person name="Weigel D."/>
            <person name="Coupland G."/>
            <person name="Schneeberger K."/>
        </authorList>
    </citation>
    <scope>NUCLEOTIDE SEQUENCE [LARGE SCALE GENOMIC DNA]</scope>
    <source>
        <strain evidence="4">cv. Pajares</strain>
    </source>
</reference>
<accession>A0A087GYJ7</accession>
<feature type="compositionally biased region" description="Polar residues" evidence="1">
    <location>
        <begin position="114"/>
        <end position="127"/>
    </location>
</feature>
<feature type="domain" description="DUF4283" evidence="2">
    <location>
        <begin position="165"/>
        <end position="247"/>
    </location>
</feature>
<dbReference type="InterPro" id="IPR040256">
    <property type="entry name" value="At4g02000-like"/>
</dbReference>
<evidence type="ECO:0000259" key="2">
    <source>
        <dbReference type="Pfam" id="PF14111"/>
    </source>
</evidence>
<protein>
    <recommendedName>
        <fullName evidence="2">DUF4283 domain-containing protein</fullName>
    </recommendedName>
</protein>